<accession>A0A9D2D558</accession>
<proteinExistence type="predicted"/>
<dbReference type="EMBL" id="DXCH01000322">
    <property type="protein sequence ID" value="HIZ08646.1"/>
    <property type="molecule type" value="Genomic_DNA"/>
</dbReference>
<reference evidence="7" key="1">
    <citation type="journal article" date="2021" name="PeerJ">
        <title>Extensive microbial diversity within the chicken gut microbiome revealed by metagenomics and culture.</title>
        <authorList>
            <person name="Gilroy R."/>
            <person name="Ravi A."/>
            <person name="Getino M."/>
            <person name="Pursley I."/>
            <person name="Horton D.L."/>
            <person name="Alikhan N.F."/>
            <person name="Baker D."/>
            <person name="Gharbi K."/>
            <person name="Hall N."/>
            <person name="Watson M."/>
            <person name="Adriaenssens E.M."/>
            <person name="Foster-Nyarko E."/>
            <person name="Jarju S."/>
            <person name="Secka A."/>
            <person name="Antonio M."/>
            <person name="Oren A."/>
            <person name="Chaudhuri R.R."/>
            <person name="La Ragione R."/>
            <person name="Hildebrand F."/>
            <person name="Pallen M.J."/>
        </authorList>
    </citation>
    <scope>NUCLEOTIDE SEQUENCE</scope>
    <source>
        <strain evidence="7">CHK192-9172</strain>
    </source>
</reference>
<dbReference type="EC" id="3.2.2.9" evidence="2"/>
<sequence length="231" mass="24602">MMIGIIGAMQIEIDGLKERVADPEYAVYSGIEFVKGTIGDTQVVMAVCGMGKVFSAVCAQTMILEYHVDALITTGVAGNLSEKLGIKSVAVASDVVQHDMDLTPVGYKAGELGGIDIVNIPCDKDLVEAVEACVKGMGINYQIGTIATGDQFINKPEQKEFITGTFQAIAAEMEGASVGQVCYINKVPFVIIRTISDEANGDSPEDFPTFAKEAAAISIEIVLEVLKTYHK</sequence>
<dbReference type="GO" id="GO:0009164">
    <property type="term" value="P:nucleoside catabolic process"/>
    <property type="evidence" value="ECO:0007669"/>
    <property type="project" value="InterPro"/>
</dbReference>
<evidence type="ECO:0000256" key="4">
    <source>
        <dbReference type="ARBA" id="ARBA00022801"/>
    </source>
</evidence>
<keyword evidence="3" id="KW-0028">Amino-acid biosynthesis</keyword>
<evidence type="ECO:0000313" key="7">
    <source>
        <dbReference type="EMBL" id="HIZ08646.1"/>
    </source>
</evidence>
<protein>
    <recommendedName>
        <fullName evidence="2">adenosylhomocysteine nucleosidase</fullName>
        <ecNumber evidence="2">3.2.2.9</ecNumber>
    </recommendedName>
</protein>
<dbReference type="GO" id="GO:0005829">
    <property type="term" value="C:cytosol"/>
    <property type="evidence" value="ECO:0007669"/>
    <property type="project" value="TreeGrafter"/>
</dbReference>
<dbReference type="GO" id="GO:0008930">
    <property type="term" value="F:methylthioadenosine nucleosidase activity"/>
    <property type="evidence" value="ECO:0007669"/>
    <property type="project" value="InterPro"/>
</dbReference>
<dbReference type="GO" id="GO:0008782">
    <property type="term" value="F:adenosylhomocysteine nucleosidase activity"/>
    <property type="evidence" value="ECO:0007669"/>
    <property type="project" value="UniProtKB-EC"/>
</dbReference>
<evidence type="ECO:0000256" key="3">
    <source>
        <dbReference type="ARBA" id="ARBA00022605"/>
    </source>
</evidence>
<comment type="pathway">
    <text evidence="1">Amino-acid biosynthesis; L-methionine biosynthesis via salvage pathway; S-methyl-5-thio-alpha-D-ribose 1-phosphate from S-methyl-5'-thioadenosine (hydrolase route): step 1/2.</text>
</comment>
<dbReference type="CDD" id="cd09008">
    <property type="entry name" value="MTAN"/>
    <property type="match status" value="1"/>
</dbReference>
<reference evidence="7" key="2">
    <citation type="submission" date="2021-04" db="EMBL/GenBank/DDBJ databases">
        <authorList>
            <person name="Gilroy R."/>
        </authorList>
    </citation>
    <scope>NUCLEOTIDE SEQUENCE</scope>
    <source>
        <strain evidence="7">CHK192-9172</strain>
    </source>
</reference>
<dbReference type="NCBIfam" id="NF004079">
    <property type="entry name" value="PRK05584.1"/>
    <property type="match status" value="1"/>
</dbReference>
<name>A0A9D2D558_9FIRM</name>
<dbReference type="InterPro" id="IPR010049">
    <property type="entry name" value="MTA_SAH_Nsdase"/>
</dbReference>
<dbReference type="PANTHER" id="PTHR46832:SF1">
    <property type="entry name" value="5'-METHYLTHIOADENOSINE_S-ADENOSYLHOMOCYSTEINE NUCLEOSIDASE"/>
    <property type="match status" value="1"/>
</dbReference>
<dbReference type="NCBIfam" id="TIGR01704">
    <property type="entry name" value="MTA_SAH-Nsdase"/>
    <property type="match status" value="1"/>
</dbReference>
<keyword evidence="5" id="KW-0486">Methionine biosynthesis</keyword>
<keyword evidence="4 7" id="KW-0378">Hydrolase</keyword>
<dbReference type="Pfam" id="PF01048">
    <property type="entry name" value="PNP_UDP_1"/>
    <property type="match status" value="1"/>
</dbReference>
<dbReference type="Proteomes" id="UP000824024">
    <property type="component" value="Unassembled WGS sequence"/>
</dbReference>
<evidence type="ECO:0000256" key="1">
    <source>
        <dbReference type="ARBA" id="ARBA00004945"/>
    </source>
</evidence>
<dbReference type="InterPro" id="IPR000845">
    <property type="entry name" value="Nucleoside_phosphorylase_d"/>
</dbReference>
<dbReference type="Gene3D" id="3.40.50.1580">
    <property type="entry name" value="Nucleoside phosphorylase domain"/>
    <property type="match status" value="1"/>
</dbReference>
<dbReference type="GO" id="GO:0019509">
    <property type="term" value="P:L-methionine salvage from methylthioadenosine"/>
    <property type="evidence" value="ECO:0007669"/>
    <property type="project" value="InterPro"/>
</dbReference>
<gene>
    <name evidence="7" type="ORF">IAA08_12020</name>
</gene>
<comment type="caution">
    <text evidence="7">The sequence shown here is derived from an EMBL/GenBank/DDBJ whole genome shotgun (WGS) entry which is preliminary data.</text>
</comment>
<dbReference type="GO" id="GO:0019284">
    <property type="term" value="P:L-methionine salvage from S-adenosylmethionine"/>
    <property type="evidence" value="ECO:0007669"/>
    <property type="project" value="TreeGrafter"/>
</dbReference>
<dbReference type="PANTHER" id="PTHR46832">
    <property type="entry name" value="5'-METHYLTHIOADENOSINE/S-ADENOSYLHOMOCYSTEINE NUCLEOSIDASE"/>
    <property type="match status" value="1"/>
</dbReference>
<evidence type="ECO:0000259" key="6">
    <source>
        <dbReference type="Pfam" id="PF01048"/>
    </source>
</evidence>
<evidence type="ECO:0000313" key="8">
    <source>
        <dbReference type="Proteomes" id="UP000824024"/>
    </source>
</evidence>
<dbReference type="SUPFAM" id="SSF53167">
    <property type="entry name" value="Purine and uridine phosphorylases"/>
    <property type="match status" value="1"/>
</dbReference>
<keyword evidence="7" id="KW-0326">Glycosidase</keyword>
<dbReference type="InterPro" id="IPR035994">
    <property type="entry name" value="Nucleoside_phosphorylase_sf"/>
</dbReference>
<feature type="domain" description="Nucleoside phosphorylase" evidence="6">
    <location>
        <begin position="3"/>
        <end position="227"/>
    </location>
</feature>
<evidence type="ECO:0000256" key="2">
    <source>
        <dbReference type="ARBA" id="ARBA00011974"/>
    </source>
</evidence>
<dbReference type="AlphaFoldDB" id="A0A9D2D558"/>
<evidence type="ECO:0000256" key="5">
    <source>
        <dbReference type="ARBA" id="ARBA00023167"/>
    </source>
</evidence>
<organism evidence="7 8">
    <name type="scientific">Candidatus Eubacterium avistercoris</name>
    <dbReference type="NCBI Taxonomy" id="2838567"/>
    <lineage>
        <taxon>Bacteria</taxon>
        <taxon>Bacillati</taxon>
        <taxon>Bacillota</taxon>
        <taxon>Clostridia</taxon>
        <taxon>Eubacteriales</taxon>
        <taxon>Eubacteriaceae</taxon>
        <taxon>Eubacterium</taxon>
    </lineage>
</organism>